<dbReference type="InterPro" id="IPR014756">
    <property type="entry name" value="Ig_E-set"/>
</dbReference>
<accession>A0A7R9MLE8</accession>
<feature type="region of interest" description="Disordered" evidence="1">
    <location>
        <begin position="98"/>
        <end position="118"/>
    </location>
</feature>
<name>A0A7R9MLE8_9ACAR</name>
<dbReference type="SUPFAM" id="SSF81296">
    <property type="entry name" value="E set domains"/>
    <property type="match status" value="1"/>
</dbReference>
<dbReference type="OrthoDB" id="6576058at2759"/>
<protein>
    <submittedName>
        <fullName evidence="2">Uncharacterized protein</fullName>
    </submittedName>
</protein>
<organism evidence="2">
    <name type="scientific">Oppiella nova</name>
    <dbReference type="NCBI Taxonomy" id="334625"/>
    <lineage>
        <taxon>Eukaryota</taxon>
        <taxon>Metazoa</taxon>
        <taxon>Ecdysozoa</taxon>
        <taxon>Arthropoda</taxon>
        <taxon>Chelicerata</taxon>
        <taxon>Arachnida</taxon>
        <taxon>Acari</taxon>
        <taxon>Acariformes</taxon>
        <taxon>Sarcoptiformes</taxon>
        <taxon>Oribatida</taxon>
        <taxon>Brachypylina</taxon>
        <taxon>Oppioidea</taxon>
        <taxon>Oppiidae</taxon>
        <taxon>Oppiella</taxon>
    </lineage>
</organism>
<dbReference type="Gene3D" id="2.60.40.770">
    <property type="match status" value="1"/>
</dbReference>
<gene>
    <name evidence="2" type="ORF">ONB1V03_LOCUS18670</name>
</gene>
<proteinExistence type="predicted"/>
<dbReference type="EMBL" id="OC941157">
    <property type="protein sequence ID" value="CAD7662110.1"/>
    <property type="molecule type" value="Genomic_DNA"/>
</dbReference>
<keyword evidence="3" id="KW-1185">Reference proteome</keyword>
<sequence>MDFLANQHSYAPLFTLQAYTGSAWVDISAKQSGFDRNVCHHTVCPMNAGDKRTFTQTLVIDSLYTPGTIWLAPVLSDRAGTKARSSSKTCMRDGVRDWESDIRRKGRKPTDYSKENKE</sequence>
<evidence type="ECO:0000256" key="1">
    <source>
        <dbReference type="SAM" id="MobiDB-lite"/>
    </source>
</evidence>
<evidence type="ECO:0000313" key="3">
    <source>
        <dbReference type="Proteomes" id="UP000728032"/>
    </source>
</evidence>
<feature type="non-terminal residue" evidence="2">
    <location>
        <position position="1"/>
    </location>
</feature>
<dbReference type="EMBL" id="CAJPVJ010026332">
    <property type="protein sequence ID" value="CAG2179246.1"/>
    <property type="molecule type" value="Genomic_DNA"/>
</dbReference>
<dbReference type="AlphaFoldDB" id="A0A7R9MLE8"/>
<reference evidence="2" key="1">
    <citation type="submission" date="2020-11" db="EMBL/GenBank/DDBJ databases">
        <authorList>
            <person name="Tran Van P."/>
        </authorList>
    </citation>
    <scope>NUCLEOTIDE SEQUENCE</scope>
</reference>
<dbReference type="Proteomes" id="UP000728032">
    <property type="component" value="Unassembled WGS sequence"/>
</dbReference>
<evidence type="ECO:0000313" key="2">
    <source>
        <dbReference type="EMBL" id="CAD7662110.1"/>
    </source>
</evidence>